<dbReference type="PANTHER" id="PTHR32286">
    <property type="entry name" value="LYMPHOCYTE ANTIGEN 6 COMPLEX LOCUS PROTEIN G6F"/>
    <property type="match status" value="1"/>
</dbReference>
<dbReference type="GeneTree" id="ENSGT00390000015960"/>
<dbReference type="PANTHER" id="PTHR32286:SF9">
    <property type="entry name" value="LYMPHOCYTE ANTIGEN 6 COMPLEX LOCUS PROTEIN G6D"/>
    <property type="match status" value="1"/>
</dbReference>
<keyword evidence="4 7" id="KW-0472">Membrane</keyword>
<keyword evidence="7" id="KW-1133">Transmembrane helix</keyword>
<keyword evidence="5" id="KW-1015">Disulfide bond</keyword>
<dbReference type="GO" id="GO:0095500">
    <property type="term" value="P:acetylcholine receptor signaling pathway"/>
    <property type="evidence" value="ECO:0007669"/>
    <property type="project" value="TreeGrafter"/>
</dbReference>
<dbReference type="GO" id="GO:0045202">
    <property type="term" value="C:synapse"/>
    <property type="evidence" value="ECO:0007669"/>
    <property type="project" value="GOC"/>
</dbReference>
<evidence type="ECO:0000313" key="10">
    <source>
        <dbReference type="Proteomes" id="UP000694415"/>
    </source>
</evidence>
<evidence type="ECO:0000256" key="5">
    <source>
        <dbReference type="ARBA" id="ARBA00023157"/>
    </source>
</evidence>
<dbReference type="Gene3D" id="2.10.60.10">
    <property type="entry name" value="CD59"/>
    <property type="match status" value="1"/>
</dbReference>
<dbReference type="GO" id="GO:0030550">
    <property type="term" value="F:acetylcholine receptor inhibitor activity"/>
    <property type="evidence" value="ECO:0007669"/>
    <property type="project" value="TreeGrafter"/>
</dbReference>
<evidence type="ECO:0000256" key="2">
    <source>
        <dbReference type="ARBA" id="ARBA00022475"/>
    </source>
</evidence>
<dbReference type="CDD" id="cd23547">
    <property type="entry name" value="TFP_LU_ECD_Ly6G6d"/>
    <property type="match status" value="1"/>
</dbReference>
<evidence type="ECO:0000256" key="6">
    <source>
        <dbReference type="ARBA" id="ARBA00023180"/>
    </source>
</evidence>
<dbReference type="Pfam" id="PF00021">
    <property type="entry name" value="UPAR_LY6"/>
    <property type="match status" value="1"/>
</dbReference>
<dbReference type="InterPro" id="IPR016054">
    <property type="entry name" value="LY6_UPA_recep-like"/>
</dbReference>
<comment type="subcellular location">
    <subcellularLocation>
        <location evidence="1">Cell membrane</location>
    </subcellularLocation>
</comment>
<keyword evidence="7" id="KW-0812">Transmembrane</keyword>
<evidence type="ECO:0000256" key="1">
    <source>
        <dbReference type="ARBA" id="ARBA00004236"/>
    </source>
</evidence>
<feature type="transmembrane region" description="Helical" evidence="7">
    <location>
        <begin position="128"/>
        <end position="150"/>
    </location>
</feature>
<dbReference type="SUPFAM" id="SSF57302">
    <property type="entry name" value="Snake toxin-like"/>
    <property type="match status" value="1"/>
</dbReference>
<organism evidence="9 10">
    <name type="scientific">Mus spicilegus</name>
    <name type="common">Mound-building mouse</name>
    <dbReference type="NCBI Taxonomy" id="10103"/>
    <lineage>
        <taxon>Eukaryota</taxon>
        <taxon>Metazoa</taxon>
        <taxon>Chordata</taxon>
        <taxon>Craniata</taxon>
        <taxon>Vertebrata</taxon>
        <taxon>Euteleostomi</taxon>
        <taxon>Mammalia</taxon>
        <taxon>Eutheria</taxon>
        <taxon>Euarchontoglires</taxon>
        <taxon>Glires</taxon>
        <taxon>Rodentia</taxon>
        <taxon>Myomorpha</taxon>
        <taxon>Muroidea</taxon>
        <taxon>Muridae</taxon>
        <taxon>Murinae</taxon>
        <taxon>Mus</taxon>
        <taxon>Mus</taxon>
    </lineage>
</organism>
<name>A0A8C6GHX9_MUSSI</name>
<evidence type="ECO:0000256" key="3">
    <source>
        <dbReference type="ARBA" id="ARBA00022729"/>
    </source>
</evidence>
<keyword evidence="6" id="KW-0325">Glycoprotein</keyword>
<keyword evidence="10" id="KW-1185">Reference proteome</keyword>
<feature type="domain" description="UPAR/Ly6" evidence="8">
    <location>
        <begin position="39"/>
        <end position="128"/>
    </location>
</feature>
<evidence type="ECO:0000256" key="7">
    <source>
        <dbReference type="SAM" id="Phobius"/>
    </source>
</evidence>
<dbReference type="InterPro" id="IPR026524">
    <property type="entry name" value="LY6G6d/LY6G6f"/>
</dbReference>
<evidence type="ECO:0000256" key="4">
    <source>
        <dbReference type="ARBA" id="ARBA00023136"/>
    </source>
</evidence>
<reference evidence="9" key="2">
    <citation type="submission" date="2025-09" db="UniProtKB">
        <authorList>
            <consortium name="Ensembl"/>
        </authorList>
    </citation>
    <scope>IDENTIFICATION</scope>
</reference>
<dbReference type="InterPro" id="IPR045860">
    <property type="entry name" value="Snake_toxin-like_sf"/>
</dbReference>
<dbReference type="Ensembl" id="ENSMSIT00000008265.1">
    <property type="protein sequence ID" value="ENSMSIP00000006532.1"/>
    <property type="gene ID" value="ENSMSIG00000005811.1"/>
</dbReference>
<protein>
    <submittedName>
        <fullName evidence="9">Lymphocyte antigen 6 family member G6F</fullName>
    </submittedName>
</protein>
<accession>A0A8C6GHX9</accession>
<dbReference type="AlphaFoldDB" id="A0A8C6GHX9"/>
<reference evidence="9" key="1">
    <citation type="submission" date="2025-08" db="UniProtKB">
        <authorList>
            <consortium name="Ensembl"/>
        </authorList>
    </citation>
    <scope>IDENTIFICATION</scope>
</reference>
<keyword evidence="3" id="KW-0732">Signal</keyword>
<evidence type="ECO:0000313" key="9">
    <source>
        <dbReference type="Ensembl" id="ENSMSIP00000006532.1"/>
    </source>
</evidence>
<dbReference type="GO" id="GO:0009897">
    <property type="term" value="C:external side of plasma membrane"/>
    <property type="evidence" value="ECO:0007669"/>
    <property type="project" value="TreeGrafter"/>
</dbReference>
<keyword evidence="2" id="KW-1003">Cell membrane</keyword>
<dbReference type="Proteomes" id="UP000694415">
    <property type="component" value="Unplaced"/>
</dbReference>
<evidence type="ECO:0000259" key="8">
    <source>
        <dbReference type="Pfam" id="PF00021"/>
    </source>
</evidence>
<proteinExistence type="predicted"/>
<sequence length="153" mass="16355">GLPWVRRKLDCLWHRPVLPSARTPPRAGSSTSSFLPGHRTRCYDCGGGPSNSCKQTVITCGEGERCGFLDRKPQPSSEQAKQPSATLSHHYPACVATHHCNQVAIESVGDMTFTTQKNCCFGDLCNSAVASSVTPLCILAAAVTTLAWLLPGL</sequence>